<proteinExistence type="predicted"/>
<evidence type="ECO:0000313" key="2">
    <source>
        <dbReference type="Proteomes" id="UP000266975"/>
    </source>
</evidence>
<accession>A0A3M8K5K7</accession>
<dbReference type="Proteomes" id="UP000266975">
    <property type="component" value="Unassembled WGS sequence"/>
</dbReference>
<reference evidence="1 2" key="1">
    <citation type="submission" date="2018-02" db="EMBL/GenBank/DDBJ databases">
        <title>Corynebacterium alimpuense sp. nov., a marine obligate actinomycete isolated from sediments of Valparaiso bay, Chile.</title>
        <authorList>
            <person name="Claverias F."/>
            <person name="Gonzales-Siles L."/>
            <person name="Salva-Serra F."/>
            <person name="Inganaes E."/>
            <person name="Molin K."/>
            <person name="Cumsille A."/>
            <person name="Undabarrena A."/>
            <person name="Couve E."/>
            <person name="Moore E.R.B."/>
            <person name="Gomila M."/>
            <person name="Camara B."/>
        </authorList>
    </citation>
    <scope>NUCLEOTIDE SEQUENCE [LARGE SCALE GENOMIC DNA]</scope>
    <source>
        <strain evidence="1 2">CCUG 69366</strain>
    </source>
</reference>
<keyword evidence="2" id="KW-1185">Reference proteome</keyword>
<name>A0A3M8K5K7_9CORY</name>
<protein>
    <submittedName>
        <fullName evidence="1">Uncharacterized protein</fullName>
    </submittedName>
</protein>
<dbReference type="EMBL" id="PTJO01000010">
    <property type="protein sequence ID" value="RNE48045.1"/>
    <property type="molecule type" value="Genomic_DNA"/>
</dbReference>
<sequence>MQKQYVFLTYFIVESGDDDNAYRTYRERVKALTILKGVDVVSVSQGLRQVDKGPLWELLVEQYQIEHDGAYPENHVLCKVATVVELEEAVDFGRAAEFLIMDDRDVSVDRYPSCVEAIEQILL</sequence>
<evidence type="ECO:0000313" key="1">
    <source>
        <dbReference type="EMBL" id="RNE48045.1"/>
    </source>
</evidence>
<dbReference type="RefSeq" id="WP_123048884.1">
    <property type="nucleotide sequence ID" value="NZ_PTJO01000010.1"/>
</dbReference>
<gene>
    <name evidence="1" type="ORF">C5L39_10595</name>
</gene>
<dbReference type="AlphaFoldDB" id="A0A3M8K5K7"/>
<comment type="caution">
    <text evidence="1">The sequence shown here is derived from an EMBL/GenBank/DDBJ whole genome shotgun (WGS) entry which is preliminary data.</text>
</comment>
<organism evidence="1 2">
    <name type="scientific">Corynebacterium alimapuense</name>
    <dbReference type="NCBI Taxonomy" id="1576874"/>
    <lineage>
        <taxon>Bacteria</taxon>
        <taxon>Bacillati</taxon>
        <taxon>Actinomycetota</taxon>
        <taxon>Actinomycetes</taxon>
        <taxon>Mycobacteriales</taxon>
        <taxon>Corynebacteriaceae</taxon>
        <taxon>Corynebacterium</taxon>
    </lineage>
</organism>
<dbReference type="OrthoDB" id="4412143at2"/>